<dbReference type="GO" id="GO:0016020">
    <property type="term" value="C:membrane"/>
    <property type="evidence" value="ECO:0007669"/>
    <property type="project" value="InterPro"/>
</dbReference>
<name>A0AA43TIZ4_9GAMM</name>
<dbReference type="Pfam" id="PF03412">
    <property type="entry name" value="Peptidase_C39"/>
    <property type="match status" value="1"/>
</dbReference>
<feature type="chain" id="PRO_5041333237" evidence="1">
    <location>
        <begin position="21"/>
        <end position="231"/>
    </location>
</feature>
<dbReference type="InterPro" id="IPR005074">
    <property type="entry name" value="Peptidase_C39"/>
</dbReference>
<dbReference type="AlphaFoldDB" id="A0AA43TIZ4"/>
<dbReference type="PROSITE" id="PS50990">
    <property type="entry name" value="PEPTIDASE_C39"/>
    <property type="match status" value="1"/>
</dbReference>
<gene>
    <name evidence="3" type="ORF">PSU93_01200</name>
</gene>
<accession>A0AA43TIZ4</accession>
<feature type="signal peptide" evidence="1">
    <location>
        <begin position="1"/>
        <end position="20"/>
    </location>
</feature>
<evidence type="ECO:0000259" key="2">
    <source>
        <dbReference type="PROSITE" id="PS50990"/>
    </source>
</evidence>
<dbReference type="GO" id="GO:0005524">
    <property type="term" value="F:ATP binding"/>
    <property type="evidence" value="ECO:0007669"/>
    <property type="project" value="InterPro"/>
</dbReference>
<keyword evidence="4" id="KW-1185">Reference proteome</keyword>
<dbReference type="EMBL" id="JAQSDF010000002">
    <property type="protein sequence ID" value="MDI1229751.1"/>
    <property type="molecule type" value="Genomic_DNA"/>
</dbReference>
<evidence type="ECO:0000313" key="3">
    <source>
        <dbReference type="EMBL" id="MDI1229751.1"/>
    </source>
</evidence>
<keyword evidence="1" id="KW-0732">Signal</keyword>
<evidence type="ECO:0000313" key="4">
    <source>
        <dbReference type="Proteomes" id="UP001160519"/>
    </source>
</evidence>
<dbReference type="GO" id="GO:0008233">
    <property type="term" value="F:peptidase activity"/>
    <property type="evidence" value="ECO:0007669"/>
    <property type="project" value="InterPro"/>
</dbReference>
<dbReference type="CDD" id="cd02423">
    <property type="entry name" value="Peptidase_C39G"/>
    <property type="match status" value="1"/>
</dbReference>
<comment type="caution">
    <text evidence="3">The sequence shown here is derived from an EMBL/GenBank/DDBJ whole genome shotgun (WGS) entry which is preliminary data.</text>
</comment>
<feature type="domain" description="Peptidase C39" evidence="2">
    <location>
        <begin position="53"/>
        <end position="183"/>
    </location>
</feature>
<sequence length="231" mass="26348">MRRFFAKCALLMLPTFCSHADSLDFNGGIAGGGNYNVPVTSFLERRFKTVYKQQYDFSCGSATLASLLTYHYDDVVNEQSVFVDMYKNGDQQKIQKQGFSLLDIKLYLERRGYRSDGFKINLDQLITANVPAVTIINNNGYMHFVIIKGLNEQEVLVGDPAVGIKAMPRDEFEQMWGNRILFLIHDKQDVAARHFQDQQEWALRVKAPLGSAVDRASLGQFNMLQPGRWDF</sequence>
<dbReference type="Gene3D" id="3.90.70.10">
    <property type="entry name" value="Cysteine proteinases"/>
    <property type="match status" value="1"/>
</dbReference>
<evidence type="ECO:0000256" key="1">
    <source>
        <dbReference type="SAM" id="SignalP"/>
    </source>
</evidence>
<dbReference type="GO" id="GO:0006508">
    <property type="term" value="P:proteolysis"/>
    <property type="evidence" value="ECO:0007669"/>
    <property type="project" value="InterPro"/>
</dbReference>
<protein>
    <submittedName>
        <fullName evidence="3">C39 family peptidase</fullName>
    </submittedName>
</protein>
<proteinExistence type="predicted"/>
<dbReference type="Proteomes" id="UP001160519">
    <property type="component" value="Unassembled WGS sequence"/>
</dbReference>
<reference evidence="3" key="1">
    <citation type="submission" date="2023-01" db="EMBL/GenBank/DDBJ databases">
        <title>Biogeochemical cycle of methane in antarctic sediments.</title>
        <authorList>
            <person name="Roldan D.M."/>
            <person name="Menes R.J."/>
        </authorList>
    </citation>
    <scope>NUCLEOTIDE SEQUENCE [LARGE SCALE GENOMIC DNA]</scope>
    <source>
        <strain evidence="3">K-2018 MAG008</strain>
    </source>
</reference>
<organism evidence="3 4">
    <name type="scientific">Candidatus Methylobacter titanis</name>
    <dbReference type="NCBI Taxonomy" id="3053457"/>
    <lineage>
        <taxon>Bacteria</taxon>
        <taxon>Pseudomonadati</taxon>
        <taxon>Pseudomonadota</taxon>
        <taxon>Gammaproteobacteria</taxon>
        <taxon>Methylococcales</taxon>
        <taxon>Methylococcaceae</taxon>
        <taxon>Methylobacter</taxon>
    </lineage>
</organism>